<gene>
    <name evidence="2" type="ORF">GCM10022395_25790</name>
</gene>
<keyword evidence="3" id="KW-1185">Reference proteome</keyword>
<protein>
    <recommendedName>
        <fullName evidence="4">TonB-dependent receptor plug domain-containing protein</fullName>
    </recommendedName>
</protein>
<sequence>MGYIDPDNIYSIDVLKNNAISSLYGDKAKNGVIAITSKNIWKTEFIIDHPFESTKSQNLYSIYGTVRSLNGTGLA</sequence>
<dbReference type="RefSeq" id="WP_345006693.1">
    <property type="nucleotide sequence ID" value="NZ_BAABCY010000070.1"/>
</dbReference>
<dbReference type="SUPFAM" id="SSF56935">
    <property type="entry name" value="Porins"/>
    <property type="match status" value="1"/>
</dbReference>
<dbReference type="PROSITE" id="PS52016">
    <property type="entry name" value="TONB_DEPENDENT_REC_3"/>
    <property type="match status" value="1"/>
</dbReference>
<dbReference type="InterPro" id="IPR037066">
    <property type="entry name" value="Plug_dom_sf"/>
</dbReference>
<name>A0ABP6Y6K9_9FLAO</name>
<evidence type="ECO:0000313" key="2">
    <source>
        <dbReference type="EMBL" id="GAA3575654.1"/>
    </source>
</evidence>
<keyword evidence="1" id="KW-0812">Transmembrane</keyword>
<evidence type="ECO:0008006" key="4">
    <source>
        <dbReference type="Google" id="ProtNLM"/>
    </source>
</evidence>
<keyword evidence="1" id="KW-1134">Transmembrane beta strand</keyword>
<proteinExistence type="inferred from homology"/>
<reference evidence="3" key="1">
    <citation type="journal article" date="2019" name="Int. J. Syst. Evol. Microbiol.">
        <title>The Global Catalogue of Microorganisms (GCM) 10K type strain sequencing project: providing services to taxonomists for standard genome sequencing and annotation.</title>
        <authorList>
            <consortium name="The Broad Institute Genomics Platform"/>
            <consortium name="The Broad Institute Genome Sequencing Center for Infectious Disease"/>
            <person name="Wu L."/>
            <person name="Ma J."/>
        </authorList>
    </citation>
    <scope>NUCLEOTIDE SEQUENCE [LARGE SCALE GENOMIC DNA]</scope>
    <source>
        <strain evidence="3">JCM 17111</strain>
    </source>
</reference>
<dbReference type="InterPro" id="IPR039426">
    <property type="entry name" value="TonB-dep_rcpt-like"/>
</dbReference>
<evidence type="ECO:0000313" key="3">
    <source>
        <dbReference type="Proteomes" id="UP001500954"/>
    </source>
</evidence>
<keyword evidence="1" id="KW-0813">Transport</keyword>
<organism evidence="2 3">
    <name type="scientific">Snuella lapsa</name>
    <dbReference type="NCBI Taxonomy" id="870481"/>
    <lineage>
        <taxon>Bacteria</taxon>
        <taxon>Pseudomonadati</taxon>
        <taxon>Bacteroidota</taxon>
        <taxon>Flavobacteriia</taxon>
        <taxon>Flavobacteriales</taxon>
        <taxon>Flavobacteriaceae</taxon>
        <taxon>Snuella</taxon>
    </lineage>
</organism>
<dbReference type="Proteomes" id="UP001500954">
    <property type="component" value="Unassembled WGS sequence"/>
</dbReference>
<accession>A0ABP6Y6K9</accession>
<dbReference type="EMBL" id="BAABCY010000070">
    <property type="protein sequence ID" value="GAA3575654.1"/>
    <property type="molecule type" value="Genomic_DNA"/>
</dbReference>
<keyword evidence="1" id="KW-0472">Membrane</keyword>
<keyword evidence="1" id="KW-0998">Cell outer membrane</keyword>
<dbReference type="Gene3D" id="2.170.130.10">
    <property type="entry name" value="TonB-dependent receptor, plug domain"/>
    <property type="match status" value="1"/>
</dbReference>
<comment type="similarity">
    <text evidence="1">Belongs to the TonB-dependent receptor family.</text>
</comment>
<comment type="subcellular location">
    <subcellularLocation>
        <location evidence="1">Cell outer membrane</location>
        <topology evidence="1">Multi-pass membrane protein</topology>
    </subcellularLocation>
</comment>
<comment type="caution">
    <text evidence="2">The sequence shown here is derived from an EMBL/GenBank/DDBJ whole genome shotgun (WGS) entry which is preliminary data.</text>
</comment>
<evidence type="ECO:0000256" key="1">
    <source>
        <dbReference type="PROSITE-ProRule" id="PRU01360"/>
    </source>
</evidence>